<evidence type="ECO:0000313" key="1">
    <source>
        <dbReference type="EMBL" id="KAI4384592.1"/>
    </source>
</evidence>
<accession>A0ACB9S8U1</accession>
<name>A0ACB9S8U1_9MYRT</name>
<comment type="caution">
    <text evidence="1">The sequence shown here is derived from an EMBL/GenBank/DDBJ whole genome shotgun (WGS) entry which is preliminary data.</text>
</comment>
<keyword evidence="2" id="KW-1185">Reference proteome</keyword>
<reference evidence="2" key="1">
    <citation type="journal article" date="2023" name="Front. Plant Sci.">
        <title>Chromosomal-level genome assembly of Melastoma candidum provides insights into trichome evolution.</title>
        <authorList>
            <person name="Zhong Y."/>
            <person name="Wu W."/>
            <person name="Sun C."/>
            <person name="Zou P."/>
            <person name="Liu Y."/>
            <person name="Dai S."/>
            <person name="Zhou R."/>
        </authorList>
    </citation>
    <scope>NUCLEOTIDE SEQUENCE [LARGE SCALE GENOMIC DNA]</scope>
</reference>
<protein>
    <submittedName>
        <fullName evidence="1">Uncharacterized protein</fullName>
    </submittedName>
</protein>
<proteinExistence type="predicted"/>
<organism evidence="1 2">
    <name type="scientific">Melastoma candidum</name>
    <dbReference type="NCBI Taxonomy" id="119954"/>
    <lineage>
        <taxon>Eukaryota</taxon>
        <taxon>Viridiplantae</taxon>
        <taxon>Streptophyta</taxon>
        <taxon>Embryophyta</taxon>
        <taxon>Tracheophyta</taxon>
        <taxon>Spermatophyta</taxon>
        <taxon>Magnoliopsida</taxon>
        <taxon>eudicotyledons</taxon>
        <taxon>Gunneridae</taxon>
        <taxon>Pentapetalae</taxon>
        <taxon>rosids</taxon>
        <taxon>malvids</taxon>
        <taxon>Myrtales</taxon>
        <taxon>Melastomataceae</taxon>
        <taxon>Melastomatoideae</taxon>
        <taxon>Melastomateae</taxon>
        <taxon>Melastoma</taxon>
    </lineage>
</organism>
<sequence length="1060" mass="116161">MESDIDRGSPLQYASIQILSGQQRYDAYVCVANKVEKLSSGNLEHLLPLMPALKELYSKGSNCSFTLQLPENIRGSDWFTKSTFERFLRIVNSPDLISKTKPINQEMHQLEEARKFQLVMLSGVNQDQSGSGKNGGHRSDLDMSSSESGTDLQTSDVSRNDLLRAMDSRIAALTGELATAFAQTASATCSAEELIAIADFTQLFGATDLENALHRILETSQSCRTANSVSRIGTLSKLDAKNEDTARAEIVVAHSRPVQVEAHVKYSVSPAKVAEIERRSSSGSEEEPSDTDNEAQQTRIERSRTLMRSSAGRRSASPMRRVQLGRSGSHRAAAITIKSLNYFPVRSVTQADSRANDDEDQESNPTDKKIVNEVKKISVQDRIKIFESKQRDQVADIEKRRSSANFYVGASKSVLRRWSSSVGENSSGYEAEAVSEASASVHSGENASEGQQDCSPQRHPHSVEADEDVKLRENEDVESEPIADSVDKEPNEETTVSSDRLASPAEWNRQKEMELNEMMAKMMEVKNAREKASLSRNLDVPVENRGGFYDKYKQKRDERLRGENTGRKVEKQAQFMAASEAFTGRKAELREPNGSDGKKGVVKKPQKSLKSPSQTVKPKKENPVPTVAKKAPAKTGSLPAVRKSWPSTPASRTTGLSPSKASRVPSPAGTTPTRRKPQLPSPVPSSTNPKPKPERSPIKKVVKEENRAKNPRKLNGGEDKKPQTVPRASVIGKAKVNKGPTLNNDSAVAPAKPSFYNKVTKKGTVYPLESKPTRRSSGTVASVKKEAKQLGTSLNESQNSKEEQRDEQNVTVSDLLVLQEEANSPSTEPSLANVEPEVPDISAQKCDEAEDIGQVLEYIRSDLGDAVDAENEQAEEETDISPRAWVEIEEHQDIQPVNNDCTFEFVSRAIVVPAGSSSPRVRHSLSKMLQEESSEPDISEWGNAENPPSLIYQRDAPKGLKKLLKFARKSKGDANISGWSSPSVFSEGEDDVDDAKTSSKRSSENLLKAALHAKNFGPNESLSGDGISSSTTPTARATRSFFSLSAFRGSNKPGSDSKYR</sequence>
<gene>
    <name evidence="1" type="ORF">MLD38_002721</name>
</gene>
<dbReference type="Proteomes" id="UP001057402">
    <property type="component" value="Chromosome 2"/>
</dbReference>
<dbReference type="EMBL" id="CM042881">
    <property type="protein sequence ID" value="KAI4384592.1"/>
    <property type="molecule type" value="Genomic_DNA"/>
</dbReference>
<evidence type="ECO:0000313" key="2">
    <source>
        <dbReference type="Proteomes" id="UP001057402"/>
    </source>
</evidence>